<gene>
    <name evidence="1" type="ORF">EI42_04615</name>
</gene>
<dbReference type="AlphaFoldDB" id="A0A326U1K2"/>
<accession>A0A326U1K2</accession>
<sequence length="158" mass="18717">MNKGQIITAKRAADLLGMSPQWVRKLALDGKIPSYVPDEEHGGFKPRGQEKKRLFFYENDIKCKAEEIERQKSQVLDNLKKKNLHITNEERQLIIKTGNELMQKYGYVSRTTLHKILLQEQPDIPNSKSFYRKIRQIAHEMQWPIPPRARNKNQLHRW</sequence>
<evidence type="ECO:0000313" key="1">
    <source>
        <dbReference type="EMBL" id="PZW24733.1"/>
    </source>
</evidence>
<proteinExistence type="predicted"/>
<comment type="caution">
    <text evidence="1">The sequence shown here is derived from an EMBL/GenBank/DDBJ whole genome shotgun (WGS) entry which is preliminary data.</text>
</comment>
<dbReference type="EMBL" id="QKUF01000021">
    <property type="protein sequence ID" value="PZW24733.1"/>
    <property type="molecule type" value="Genomic_DNA"/>
</dbReference>
<dbReference type="Proteomes" id="UP000248806">
    <property type="component" value="Unassembled WGS sequence"/>
</dbReference>
<name>A0A326U1K2_THEHA</name>
<evidence type="ECO:0008006" key="3">
    <source>
        <dbReference type="Google" id="ProtNLM"/>
    </source>
</evidence>
<evidence type="ECO:0000313" key="2">
    <source>
        <dbReference type="Proteomes" id="UP000248806"/>
    </source>
</evidence>
<organism evidence="1 2">
    <name type="scientific">Thermosporothrix hazakensis</name>
    <dbReference type="NCBI Taxonomy" id="644383"/>
    <lineage>
        <taxon>Bacteria</taxon>
        <taxon>Bacillati</taxon>
        <taxon>Chloroflexota</taxon>
        <taxon>Ktedonobacteria</taxon>
        <taxon>Ktedonobacterales</taxon>
        <taxon>Thermosporotrichaceae</taxon>
        <taxon>Thermosporothrix</taxon>
    </lineage>
</organism>
<keyword evidence="2" id="KW-1185">Reference proteome</keyword>
<dbReference type="RefSeq" id="WP_111324929.1">
    <property type="nucleotide sequence ID" value="NZ_BIFX01000001.1"/>
</dbReference>
<reference evidence="1 2" key="1">
    <citation type="submission" date="2018-06" db="EMBL/GenBank/DDBJ databases">
        <title>Genomic Encyclopedia of Archaeal and Bacterial Type Strains, Phase II (KMG-II): from individual species to whole genera.</title>
        <authorList>
            <person name="Goeker M."/>
        </authorList>
    </citation>
    <scope>NUCLEOTIDE SEQUENCE [LARGE SCALE GENOMIC DNA]</scope>
    <source>
        <strain evidence="1 2">ATCC BAA-1881</strain>
    </source>
</reference>
<protein>
    <recommendedName>
        <fullName evidence="3">Helix-turn-helix protein</fullName>
    </recommendedName>
</protein>